<reference evidence="2" key="1">
    <citation type="submission" date="2016-11" db="UniProtKB">
        <authorList>
            <consortium name="WormBaseParasite"/>
        </authorList>
    </citation>
    <scope>IDENTIFICATION</scope>
</reference>
<organism evidence="1 2">
    <name type="scientific">Meloidogyne hapla</name>
    <name type="common">Root-knot nematode worm</name>
    <dbReference type="NCBI Taxonomy" id="6305"/>
    <lineage>
        <taxon>Eukaryota</taxon>
        <taxon>Metazoa</taxon>
        <taxon>Ecdysozoa</taxon>
        <taxon>Nematoda</taxon>
        <taxon>Chromadorea</taxon>
        <taxon>Rhabditida</taxon>
        <taxon>Tylenchina</taxon>
        <taxon>Tylenchomorpha</taxon>
        <taxon>Tylenchoidea</taxon>
        <taxon>Meloidogynidae</taxon>
        <taxon>Meloidogyninae</taxon>
        <taxon>Meloidogyne</taxon>
    </lineage>
</organism>
<proteinExistence type="predicted"/>
<dbReference type="WBParaSite" id="MhA1_Contig2065.frz3.gene3">
    <property type="protein sequence ID" value="MhA1_Contig2065.frz3.gene3"/>
    <property type="gene ID" value="MhA1_Contig2065.frz3.gene3"/>
</dbReference>
<protein>
    <submittedName>
        <fullName evidence="2">Uncharacterized protein</fullName>
    </submittedName>
</protein>
<keyword evidence="1" id="KW-1185">Reference proteome</keyword>
<dbReference type="AlphaFoldDB" id="A0A1I8BE99"/>
<evidence type="ECO:0000313" key="1">
    <source>
        <dbReference type="Proteomes" id="UP000095281"/>
    </source>
</evidence>
<evidence type="ECO:0000313" key="2">
    <source>
        <dbReference type="WBParaSite" id="MhA1_Contig2065.frz3.gene3"/>
    </source>
</evidence>
<name>A0A1I8BE99_MELHA</name>
<dbReference type="Proteomes" id="UP000095281">
    <property type="component" value="Unplaced"/>
</dbReference>
<sequence length="109" mass="13303">MLNPNILKLFKNKKRFDIFNELLENYEVNINLYDSQLDEEIIDNFEENIRERCENLNEFGIYNEDLEKMCESIKDVFEAFGVENVDEEFVEEEEIDKIKKVFYEWVNKD</sequence>
<accession>A0A1I8BE99</accession>